<evidence type="ECO:0000313" key="3">
    <source>
        <dbReference type="Proteomes" id="UP000094527"/>
    </source>
</evidence>
<reference evidence="2 3" key="1">
    <citation type="journal article" date="2016" name="Genome Biol. Evol.">
        <title>Gene Family Evolution Reflects Adaptation to Soil Environmental Stressors in the Genome of the Collembolan Orchesella cincta.</title>
        <authorList>
            <person name="Faddeeva-Vakhrusheva A."/>
            <person name="Derks M.F."/>
            <person name="Anvar S.Y."/>
            <person name="Agamennone V."/>
            <person name="Suring W."/>
            <person name="Smit S."/>
            <person name="van Straalen N.M."/>
            <person name="Roelofs D."/>
        </authorList>
    </citation>
    <scope>NUCLEOTIDE SEQUENCE [LARGE SCALE GENOMIC DNA]</scope>
    <source>
        <tissue evidence="2">Mixed pool</tissue>
    </source>
</reference>
<dbReference type="OrthoDB" id="6328618at2759"/>
<protein>
    <recommendedName>
        <fullName evidence="4">DUF4789 domain-containing protein</fullName>
    </recommendedName>
</protein>
<dbReference type="EMBL" id="LJIJ01000215">
    <property type="protein sequence ID" value="ODN00310.1"/>
    <property type="molecule type" value="Genomic_DNA"/>
</dbReference>
<accession>A0A1D2N4V7</accession>
<dbReference type="OMA" id="ETESCYP"/>
<sequence>MKNLGEVSILIVFLVSTPLASSITYEERIILDLETVESPNGVPVDFSYNETNAEPGSLKSVPGCPKSIDGYPWVYFGNPPRCYLAGTRGPCDIGRYLSLELGSPFGVCGCECILSSLELDLPHLINTSPDGRYKFCKNQGYDAQQKICYDLQQRGPCGPGEWIVRSTSDSLTCVKECPNDDQGRTMFYNHITGECEQVSGGAGFAGSNIHRNKCRDTERYSTIRKMCVPKNTANFLVIG</sequence>
<dbReference type="AlphaFoldDB" id="A0A1D2N4V7"/>
<proteinExistence type="predicted"/>
<keyword evidence="1" id="KW-0732">Signal</keyword>
<keyword evidence="3" id="KW-1185">Reference proteome</keyword>
<organism evidence="2 3">
    <name type="scientific">Orchesella cincta</name>
    <name type="common">Springtail</name>
    <name type="synonym">Podura cincta</name>
    <dbReference type="NCBI Taxonomy" id="48709"/>
    <lineage>
        <taxon>Eukaryota</taxon>
        <taxon>Metazoa</taxon>
        <taxon>Ecdysozoa</taxon>
        <taxon>Arthropoda</taxon>
        <taxon>Hexapoda</taxon>
        <taxon>Collembola</taxon>
        <taxon>Entomobryomorpha</taxon>
        <taxon>Entomobryoidea</taxon>
        <taxon>Orchesellidae</taxon>
        <taxon>Orchesellinae</taxon>
        <taxon>Orchesella</taxon>
    </lineage>
</organism>
<evidence type="ECO:0000256" key="1">
    <source>
        <dbReference type="SAM" id="SignalP"/>
    </source>
</evidence>
<gene>
    <name evidence="2" type="ORF">Ocin01_06371</name>
</gene>
<evidence type="ECO:0008006" key="4">
    <source>
        <dbReference type="Google" id="ProtNLM"/>
    </source>
</evidence>
<evidence type="ECO:0000313" key="2">
    <source>
        <dbReference type="EMBL" id="ODN00310.1"/>
    </source>
</evidence>
<comment type="caution">
    <text evidence="2">The sequence shown here is derived from an EMBL/GenBank/DDBJ whole genome shotgun (WGS) entry which is preliminary data.</text>
</comment>
<name>A0A1D2N4V7_ORCCI</name>
<feature type="chain" id="PRO_5008905037" description="DUF4789 domain-containing protein" evidence="1">
    <location>
        <begin position="23"/>
        <end position="239"/>
    </location>
</feature>
<dbReference type="Proteomes" id="UP000094527">
    <property type="component" value="Unassembled WGS sequence"/>
</dbReference>
<feature type="signal peptide" evidence="1">
    <location>
        <begin position="1"/>
        <end position="22"/>
    </location>
</feature>